<accession>A0A370U8E9</accession>
<dbReference type="GO" id="GO:0016757">
    <property type="term" value="F:glycosyltransferase activity"/>
    <property type="evidence" value="ECO:0007669"/>
    <property type="project" value="UniProtKB-KW"/>
</dbReference>
<keyword evidence="2" id="KW-0328">Glycosyltransferase</keyword>
<evidence type="ECO:0000313" key="5">
    <source>
        <dbReference type="EMBL" id="RDL44035.1"/>
    </source>
</evidence>
<evidence type="ECO:0000313" key="6">
    <source>
        <dbReference type="Proteomes" id="UP000254326"/>
    </source>
</evidence>
<dbReference type="EMBL" id="QKRA01000004">
    <property type="protein sequence ID" value="RDL44035.1"/>
    <property type="molecule type" value="Genomic_DNA"/>
</dbReference>
<evidence type="ECO:0000256" key="3">
    <source>
        <dbReference type="ARBA" id="ARBA00022679"/>
    </source>
</evidence>
<comment type="caution">
    <text evidence="5">The sequence shown here is derived from an EMBL/GenBank/DDBJ whole genome shotgun (WGS) entry which is preliminary data.</text>
</comment>
<dbReference type="PANTHER" id="PTHR43179:SF12">
    <property type="entry name" value="GALACTOFURANOSYLTRANSFERASE GLFT2"/>
    <property type="match status" value="1"/>
</dbReference>
<feature type="domain" description="Glycosyltransferase 2-like" evidence="4">
    <location>
        <begin position="6"/>
        <end position="159"/>
    </location>
</feature>
<proteinExistence type="inferred from homology"/>
<name>A0A370U8E9_9GAMM</name>
<keyword evidence="3" id="KW-0808">Transferase</keyword>
<dbReference type="AlphaFoldDB" id="A0A370U8E9"/>
<organism evidence="5 6">
    <name type="scientific">Marinomonas piezotolerans</name>
    <dbReference type="NCBI Taxonomy" id="2213058"/>
    <lineage>
        <taxon>Bacteria</taxon>
        <taxon>Pseudomonadati</taxon>
        <taxon>Pseudomonadota</taxon>
        <taxon>Gammaproteobacteria</taxon>
        <taxon>Oceanospirillales</taxon>
        <taxon>Oceanospirillaceae</taxon>
        <taxon>Marinomonas</taxon>
    </lineage>
</organism>
<evidence type="ECO:0000259" key="4">
    <source>
        <dbReference type="Pfam" id="PF00535"/>
    </source>
</evidence>
<gene>
    <name evidence="5" type="ORF">DN730_10385</name>
</gene>
<reference evidence="5 6" key="1">
    <citation type="submission" date="2018-06" db="EMBL/GenBank/DDBJ databases">
        <title>Marinomonas sp. YLB-05 draft genome sequence.</title>
        <authorList>
            <person name="Yu L."/>
            <person name="Tang X."/>
        </authorList>
    </citation>
    <scope>NUCLEOTIDE SEQUENCE [LARGE SCALE GENOMIC DNA]</scope>
    <source>
        <strain evidence="5 6">YLB-05</strain>
    </source>
</reference>
<dbReference type="Gene3D" id="3.90.550.10">
    <property type="entry name" value="Spore Coat Polysaccharide Biosynthesis Protein SpsA, Chain A"/>
    <property type="match status" value="1"/>
</dbReference>
<dbReference type="InterPro" id="IPR029044">
    <property type="entry name" value="Nucleotide-diphossugar_trans"/>
</dbReference>
<sequence length="236" mass="26823">MVPYDVLIRCKNEMADLPDAARALAAQSISPNKVVFVDSGSTDGSREFALENGYEVVDYVTPKFNYSESLNLGMECCTSPRVLVLSAHCILVDTISAERLLESMDIFKAAGVFGRQIPTERSDPLDIRDLLTVFGRERVIYEEHPFFHNAFSMIQRTMWEEVPFDDRINGIEDRLWALEVCRRGHKIVYEPNAVVYHEHGLNQTSDPARALRVCRALATLHDDDIVKFSREIRADV</sequence>
<dbReference type="Proteomes" id="UP000254326">
    <property type="component" value="Unassembled WGS sequence"/>
</dbReference>
<dbReference type="InterPro" id="IPR001173">
    <property type="entry name" value="Glyco_trans_2-like"/>
</dbReference>
<dbReference type="Pfam" id="PF00535">
    <property type="entry name" value="Glycos_transf_2"/>
    <property type="match status" value="1"/>
</dbReference>
<protein>
    <recommendedName>
        <fullName evidence="4">Glycosyltransferase 2-like domain-containing protein</fullName>
    </recommendedName>
</protein>
<evidence type="ECO:0000256" key="1">
    <source>
        <dbReference type="ARBA" id="ARBA00006739"/>
    </source>
</evidence>
<dbReference type="SUPFAM" id="SSF53448">
    <property type="entry name" value="Nucleotide-diphospho-sugar transferases"/>
    <property type="match status" value="1"/>
</dbReference>
<dbReference type="CDD" id="cd00761">
    <property type="entry name" value="Glyco_tranf_GTA_type"/>
    <property type="match status" value="1"/>
</dbReference>
<keyword evidence="6" id="KW-1185">Reference proteome</keyword>
<comment type="similarity">
    <text evidence="1">Belongs to the glycosyltransferase 2 family.</text>
</comment>
<dbReference type="PANTHER" id="PTHR43179">
    <property type="entry name" value="RHAMNOSYLTRANSFERASE WBBL"/>
    <property type="match status" value="1"/>
</dbReference>
<evidence type="ECO:0000256" key="2">
    <source>
        <dbReference type="ARBA" id="ARBA00022676"/>
    </source>
</evidence>